<dbReference type="eggNOG" id="ENOG503182E">
    <property type="taxonomic scope" value="Bacteria"/>
</dbReference>
<reference evidence="2 3" key="1">
    <citation type="submission" date="2010-08" db="EMBL/GenBank/DDBJ databases">
        <title>The draft genome of Desulfovibrio fructosovorans JJ.</title>
        <authorList>
            <consortium name="US DOE Joint Genome Institute (JGI-PGF)"/>
            <person name="Lucas S."/>
            <person name="Copeland A."/>
            <person name="Lapidus A."/>
            <person name="Cheng J.-F."/>
            <person name="Bruce D."/>
            <person name="Goodwin L."/>
            <person name="Pitluck S."/>
            <person name="Land M.L."/>
            <person name="Hauser L."/>
            <person name="Chang Y.-J."/>
            <person name="Jeffries C."/>
            <person name="Wall J.D."/>
            <person name="Stahl D.A."/>
            <person name="Arkin A.P."/>
            <person name="Dehal P."/>
            <person name="Stolyar S.M."/>
            <person name="Hazen T.C."/>
            <person name="Woyke T.J."/>
        </authorList>
    </citation>
    <scope>NUCLEOTIDE SEQUENCE [LARGE SCALE GENOMIC DNA]</scope>
    <source>
        <strain evidence="2 3">JJ</strain>
    </source>
</reference>
<dbReference type="AlphaFoldDB" id="E1JYP9"/>
<dbReference type="Proteomes" id="UP000006250">
    <property type="component" value="Unassembled WGS sequence"/>
</dbReference>
<dbReference type="STRING" id="596151.DesfrDRAFT_2748"/>
<name>E1JYP9_SOLFR</name>
<evidence type="ECO:0000313" key="3">
    <source>
        <dbReference type="Proteomes" id="UP000006250"/>
    </source>
</evidence>
<keyword evidence="3" id="KW-1185">Reference proteome</keyword>
<comment type="caution">
    <text evidence="2">The sequence shown here is derived from an EMBL/GenBank/DDBJ whole genome shotgun (WGS) entry which is preliminary data.</text>
</comment>
<accession>E1JYP9</accession>
<feature type="region of interest" description="Disordered" evidence="1">
    <location>
        <begin position="43"/>
        <end position="104"/>
    </location>
</feature>
<sequence length="104" mass="11648">MSIDLTTIFQTMPYVQNVAHAELVQPEAALAASQVMAQQALAEQRKQPQRIEEQSAMDSVGDERQRQAGGEQQHRQRRHPEPEPEETQASNTSPFAGQIINLKI</sequence>
<dbReference type="EMBL" id="AECZ01000019">
    <property type="protein sequence ID" value="EFL50469.1"/>
    <property type="molecule type" value="Genomic_DNA"/>
</dbReference>
<evidence type="ECO:0000256" key="1">
    <source>
        <dbReference type="SAM" id="MobiDB-lite"/>
    </source>
</evidence>
<proteinExistence type="predicted"/>
<gene>
    <name evidence="2" type="ORF">DesfrDRAFT_2748</name>
</gene>
<dbReference type="RefSeq" id="WP_005994763.1">
    <property type="nucleotide sequence ID" value="NZ_AECZ01000019.1"/>
</dbReference>
<evidence type="ECO:0000313" key="2">
    <source>
        <dbReference type="EMBL" id="EFL50469.1"/>
    </source>
</evidence>
<feature type="compositionally biased region" description="Basic and acidic residues" evidence="1">
    <location>
        <begin position="43"/>
        <end position="53"/>
    </location>
</feature>
<protein>
    <submittedName>
        <fullName evidence="2">Uncharacterized protein</fullName>
    </submittedName>
</protein>
<dbReference type="OrthoDB" id="5459879at2"/>
<organism evidence="2 3">
    <name type="scientific">Solidesulfovibrio fructosivorans JJ]</name>
    <dbReference type="NCBI Taxonomy" id="596151"/>
    <lineage>
        <taxon>Bacteria</taxon>
        <taxon>Pseudomonadati</taxon>
        <taxon>Thermodesulfobacteriota</taxon>
        <taxon>Desulfovibrionia</taxon>
        <taxon>Desulfovibrionales</taxon>
        <taxon>Desulfovibrionaceae</taxon>
        <taxon>Solidesulfovibrio</taxon>
    </lineage>
</organism>